<organism evidence="1">
    <name type="scientific">human gut metagenome</name>
    <dbReference type="NCBI Taxonomy" id="408170"/>
    <lineage>
        <taxon>unclassified sequences</taxon>
        <taxon>metagenomes</taxon>
        <taxon>organismal metagenomes</taxon>
    </lineage>
</organism>
<sequence length="40" mass="4724">MAVNYKLIRSVIKDYFKIDKNPKKGLMTLEWVMLGYMAIT</sequence>
<name>K1TAH2_9ZZZZ</name>
<proteinExistence type="predicted"/>
<reference evidence="1" key="1">
    <citation type="journal article" date="2013" name="Environ. Microbiol.">
        <title>Microbiota from the distal guts of lean and obese adolescents exhibit partial functional redundancy besides clear differences in community structure.</title>
        <authorList>
            <person name="Ferrer M."/>
            <person name="Ruiz A."/>
            <person name="Lanza F."/>
            <person name="Haange S.B."/>
            <person name="Oberbach A."/>
            <person name="Till H."/>
            <person name="Bargiela R."/>
            <person name="Campoy C."/>
            <person name="Segura M.T."/>
            <person name="Richter M."/>
            <person name="von Bergen M."/>
            <person name="Seifert J."/>
            <person name="Suarez A."/>
        </authorList>
    </citation>
    <scope>NUCLEOTIDE SEQUENCE</scope>
</reference>
<accession>K1TAH2</accession>
<gene>
    <name evidence="1" type="ORF">LEA_14894</name>
</gene>
<feature type="non-terminal residue" evidence="1">
    <location>
        <position position="40"/>
    </location>
</feature>
<comment type="caution">
    <text evidence="1">The sequence shown here is derived from an EMBL/GenBank/DDBJ whole genome shotgun (WGS) entry which is preliminary data.</text>
</comment>
<dbReference type="EMBL" id="AJWY01010153">
    <property type="protein sequence ID" value="EKC56316.1"/>
    <property type="molecule type" value="Genomic_DNA"/>
</dbReference>
<dbReference type="AlphaFoldDB" id="K1TAH2"/>
<evidence type="ECO:0000313" key="1">
    <source>
        <dbReference type="EMBL" id="EKC56316.1"/>
    </source>
</evidence>
<protein>
    <submittedName>
        <fullName evidence="1">Uncharacterized protein</fullName>
    </submittedName>
</protein>